<evidence type="ECO:0000313" key="12">
    <source>
        <dbReference type="Proteomes" id="UP000275331"/>
    </source>
</evidence>
<feature type="transmembrane region" description="Helical" evidence="9">
    <location>
        <begin position="109"/>
        <end position="136"/>
    </location>
</feature>
<dbReference type="Proteomes" id="UP000275331">
    <property type="component" value="Unassembled WGS sequence"/>
</dbReference>
<gene>
    <name evidence="11" type="ORF">EGT71_02320</name>
</gene>
<comment type="similarity">
    <text evidence="2 9">Belongs to the ABC-2 integral membrane protein family.</text>
</comment>
<dbReference type="GO" id="GO:0015920">
    <property type="term" value="P:lipopolysaccharide transport"/>
    <property type="evidence" value="ECO:0007669"/>
    <property type="project" value="TreeGrafter"/>
</dbReference>
<dbReference type="PANTHER" id="PTHR30413">
    <property type="entry name" value="INNER MEMBRANE TRANSPORT PERMEASE"/>
    <property type="match status" value="1"/>
</dbReference>
<evidence type="ECO:0000256" key="2">
    <source>
        <dbReference type="ARBA" id="ARBA00007783"/>
    </source>
</evidence>
<proteinExistence type="inferred from homology"/>
<evidence type="ECO:0000256" key="1">
    <source>
        <dbReference type="ARBA" id="ARBA00004651"/>
    </source>
</evidence>
<evidence type="ECO:0000256" key="7">
    <source>
        <dbReference type="ARBA" id="ARBA00023047"/>
    </source>
</evidence>
<feature type="transmembrane region" description="Helical" evidence="9">
    <location>
        <begin position="142"/>
        <end position="167"/>
    </location>
</feature>
<evidence type="ECO:0000256" key="9">
    <source>
        <dbReference type="RuleBase" id="RU361157"/>
    </source>
</evidence>
<feature type="transmembrane region" description="Helical" evidence="9">
    <location>
        <begin position="66"/>
        <end position="88"/>
    </location>
</feature>
<feature type="transmembrane region" description="Helical" evidence="9">
    <location>
        <begin position="30"/>
        <end position="51"/>
    </location>
</feature>
<evidence type="ECO:0000259" key="10">
    <source>
        <dbReference type="PROSITE" id="PS51012"/>
    </source>
</evidence>
<dbReference type="Pfam" id="PF01061">
    <property type="entry name" value="ABC2_membrane"/>
    <property type="match status" value="1"/>
</dbReference>
<feature type="transmembrane region" description="Helical" evidence="9">
    <location>
        <begin position="234"/>
        <end position="253"/>
    </location>
</feature>
<dbReference type="AlphaFoldDB" id="A0A3R9GEN8"/>
<sequence>MKDLLLSIYRYRGFILGSVKREFQVRYKTSMLGAAWLILQPLSLILVYTLIFSEIMQAKLPNVTGAFAYSIYLCSGVLTWGLFAEILGRSVSVFLENANMLKKLNFPRICLPVIVVVSAILNFLIIFTIFSIFLIVTGQFPYQVIVAIIPLLVIQIAFTVGLGMVLGVMNVFFRDIGQFIAILIQFWFWFTPIVYTVNIVPEWAKNIIMMNPLSKLVVSYQNIMVYQKWPDWELVLPVAVTAVVLCTLGMYMFRKFSADMVDEL</sequence>
<keyword evidence="7" id="KW-0625">Polysaccharide transport</keyword>
<protein>
    <recommendedName>
        <fullName evidence="9">Transport permease protein</fullName>
    </recommendedName>
</protein>
<keyword evidence="4 9" id="KW-1003">Cell membrane</keyword>
<evidence type="ECO:0000256" key="5">
    <source>
        <dbReference type="ARBA" id="ARBA00022692"/>
    </source>
</evidence>
<evidence type="ECO:0000256" key="4">
    <source>
        <dbReference type="ARBA" id="ARBA00022475"/>
    </source>
</evidence>
<keyword evidence="6 9" id="KW-1133">Transmembrane helix</keyword>
<dbReference type="GO" id="GO:0015774">
    <property type="term" value="P:polysaccharide transport"/>
    <property type="evidence" value="ECO:0007669"/>
    <property type="project" value="UniProtKB-KW"/>
</dbReference>
<dbReference type="GO" id="GO:0140359">
    <property type="term" value="F:ABC-type transporter activity"/>
    <property type="evidence" value="ECO:0007669"/>
    <property type="project" value="InterPro"/>
</dbReference>
<feature type="transmembrane region" description="Helical" evidence="9">
    <location>
        <begin position="179"/>
        <end position="200"/>
    </location>
</feature>
<accession>A0A3R9GEN8</accession>
<dbReference type="GO" id="GO:0005886">
    <property type="term" value="C:plasma membrane"/>
    <property type="evidence" value="ECO:0007669"/>
    <property type="project" value="UniProtKB-SubCell"/>
</dbReference>
<evidence type="ECO:0000313" key="11">
    <source>
        <dbReference type="EMBL" id="RSE29364.1"/>
    </source>
</evidence>
<name>A0A3R9GEN8_9ENTR</name>
<feature type="domain" description="ABC transmembrane type-2" evidence="10">
    <location>
        <begin position="32"/>
        <end position="256"/>
    </location>
</feature>
<dbReference type="OrthoDB" id="9786910at2"/>
<dbReference type="EMBL" id="RHXB01000001">
    <property type="protein sequence ID" value="RSE29364.1"/>
    <property type="molecule type" value="Genomic_DNA"/>
</dbReference>
<dbReference type="InterPro" id="IPR047817">
    <property type="entry name" value="ABC2_TM_bact-type"/>
</dbReference>
<organism evidence="11 12">
    <name type="scientific">Atlantibacter subterraneus</name>
    <dbReference type="NCBI Taxonomy" id="255519"/>
    <lineage>
        <taxon>Bacteria</taxon>
        <taxon>Pseudomonadati</taxon>
        <taxon>Pseudomonadota</taxon>
        <taxon>Gammaproteobacteria</taxon>
        <taxon>Enterobacterales</taxon>
        <taxon>Enterobacteriaceae</taxon>
        <taxon>Atlantibacter</taxon>
    </lineage>
</organism>
<evidence type="ECO:0000256" key="3">
    <source>
        <dbReference type="ARBA" id="ARBA00022448"/>
    </source>
</evidence>
<dbReference type="PANTHER" id="PTHR30413:SF10">
    <property type="entry name" value="CAPSULE POLYSACCHARIDE EXPORT INNER-MEMBRANE PROTEIN CTRC"/>
    <property type="match status" value="1"/>
</dbReference>
<dbReference type="PROSITE" id="PS51012">
    <property type="entry name" value="ABC_TM2"/>
    <property type="match status" value="1"/>
</dbReference>
<keyword evidence="7" id="KW-0762">Sugar transport</keyword>
<keyword evidence="3 9" id="KW-0813">Transport</keyword>
<reference evidence="11 12" key="1">
    <citation type="submission" date="2018-10" db="EMBL/GenBank/DDBJ databases">
        <title>Transmission dynamics of multidrug resistant bacteria on intensive care unit surfaces.</title>
        <authorList>
            <person name="D'Souza A.W."/>
            <person name="Potter R.F."/>
            <person name="Wallace M."/>
            <person name="Shupe A."/>
            <person name="Patel S."/>
            <person name="Sun S."/>
            <person name="Gul D."/>
            <person name="Kwon J.H."/>
            <person name="Andleeb S."/>
            <person name="Burnham C.-A.D."/>
            <person name="Dantas G."/>
        </authorList>
    </citation>
    <scope>NUCLEOTIDE SEQUENCE [LARGE SCALE GENOMIC DNA]</scope>
    <source>
        <strain evidence="11 12">AS_373</strain>
    </source>
</reference>
<keyword evidence="5 9" id="KW-0812">Transmembrane</keyword>
<evidence type="ECO:0000256" key="8">
    <source>
        <dbReference type="ARBA" id="ARBA00023136"/>
    </source>
</evidence>
<dbReference type="RefSeq" id="WP_125292403.1">
    <property type="nucleotide sequence ID" value="NZ_JAPTZM010000006.1"/>
</dbReference>
<comment type="subcellular location">
    <subcellularLocation>
        <location evidence="9">Cell inner membrane</location>
        <topology evidence="9">Multi-pass membrane protein</topology>
    </subcellularLocation>
    <subcellularLocation>
        <location evidence="1">Cell membrane</location>
        <topology evidence="1">Multi-pass membrane protein</topology>
    </subcellularLocation>
</comment>
<dbReference type="InterPro" id="IPR013525">
    <property type="entry name" value="ABC2_TM"/>
</dbReference>
<keyword evidence="8 9" id="KW-0472">Membrane</keyword>
<evidence type="ECO:0000256" key="6">
    <source>
        <dbReference type="ARBA" id="ARBA00022989"/>
    </source>
</evidence>
<comment type="caution">
    <text evidence="11">The sequence shown here is derived from an EMBL/GenBank/DDBJ whole genome shotgun (WGS) entry which is preliminary data.</text>
</comment>